<evidence type="ECO:0000256" key="2">
    <source>
        <dbReference type="ARBA" id="ARBA00022737"/>
    </source>
</evidence>
<keyword evidence="3" id="KW-0732">Signal</keyword>
<keyword evidence="2" id="KW-0677">Repeat</keyword>
<reference evidence="4 5" key="1">
    <citation type="submission" date="2020-06" db="EMBL/GenBank/DDBJ databases">
        <authorList>
            <person name="Li R."/>
            <person name="Bekaert M."/>
        </authorList>
    </citation>
    <scope>NUCLEOTIDE SEQUENCE [LARGE SCALE GENOMIC DNA]</scope>
    <source>
        <strain evidence="5">wild</strain>
    </source>
</reference>
<dbReference type="PANTHER" id="PTHR45712">
    <property type="entry name" value="AGAP008170-PA"/>
    <property type="match status" value="1"/>
</dbReference>
<evidence type="ECO:0000256" key="1">
    <source>
        <dbReference type="ARBA" id="ARBA00022614"/>
    </source>
</evidence>
<gene>
    <name evidence="4" type="ORF">MCOR_8619</name>
</gene>
<keyword evidence="1" id="KW-0433">Leucine-rich repeat</keyword>
<feature type="chain" id="PRO_5026931856" evidence="3">
    <location>
        <begin position="26"/>
        <end position="390"/>
    </location>
</feature>
<feature type="signal peptide" evidence="3">
    <location>
        <begin position="1"/>
        <end position="25"/>
    </location>
</feature>
<dbReference type="OrthoDB" id="676979at2759"/>
<evidence type="ECO:0000313" key="4">
    <source>
        <dbReference type="EMBL" id="CAC5369414.1"/>
    </source>
</evidence>
<dbReference type="SUPFAM" id="SSF52058">
    <property type="entry name" value="L domain-like"/>
    <property type="match status" value="1"/>
</dbReference>
<proteinExistence type="predicted"/>
<dbReference type="AlphaFoldDB" id="A0A6J8AMQ4"/>
<dbReference type="Gene3D" id="3.80.10.10">
    <property type="entry name" value="Ribonuclease Inhibitor"/>
    <property type="match status" value="1"/>
</dbReference>
<dbReference type="GO" id="GO:0005615">
    <property type="term" value="C:extracellular space"/>
    <property type="evidence" value="ECO:0007669"/>
    <property type="project" value="TreeGrafter"/>
</dbReference>
<name>A0A6J8AMQ4_MYTCO</name>
<dbReference type="Proteomes" id="UP000507470">
    <property type="component" value="Unassembled WGS sequence"/>
</dbReference>
<evidence type="ECO:0000256" key="3">
    <source>
        <dbReference type="SAM" id="SignalP"/>
    </source>
</evidence>
<organism evidence="4 5">
    <name type="scientific">Mytilus coruscus</name>
    <name type="common">Sea mussel</name>
    <dbReference type="NCBI Taxonomy" id="42192"/>
    <lineage>
        <taxon>Eukaryota</taxon>
        <taxon>Metazoa</taxon>
        <taxon>Spiralia</taxon>
        <taxon>Lophotrochozoa</taxon>
        <taxon>Mollusca</taxon>
        <taxon>Bivalvia</taxon>
        <taxon>Autobranchia</taxon>
        <taxon>Pteriomorphia</taxon>
        <taxon>Mytilida</taxon>
        <taxon>Mytiloidea</taxon>
        <taxon>Mytilidae</taxon>
        <taxon>Mytilinae</taxon>
        <taxon>Mytilus</taxon>
    </lineage>
</organism>
<accession>A0A6J8AMQ4</accession>
<dbReference type="InterPro" id="IPR032675">
    <property type="entry name" value="LRR_dom_sf"/>
</dbReference>
<dbReference type="InterPro" id="IPR050333">
    <property type="entry name" value="SLRP"/>
</dbReference>
<sequence length="390" mass="44796">MTMSTVLMTICQSILLVGLIKATYSNINDQNVNLIDCSRKKLTSMPVFLQNTTTDLNLSGNYLQGAFAGLTELLYLNLRTNKLTSNSLREKIFKDLISLQDLEIDDTYFHDNYTSFQSEISRIKSLVKLKIDLRGRHQMDKCLCDLSNLKDLEILGLPMKAYSDNSFKKLKCLKIEALSLDKVISLASDTFISFSTLKTLRINIMYRLATYNTISSLFNSFKVFKGKNMTEISISNNPRRNRFVLSHSHFAVLHEVCLQKLNLVGDSILGIQFGPFSRYGYKENCLEELNIDLMFTNKDSYVFAFCAFKHLRIIRIPHVIVRDKRVKRSTENDVSYSFCIPKTLEQLDFHSHVKSYNRRRIANLTIINGSNLKIVNMANITLRDCDGTIY</sequence>
<dbReference type="EMBL" id="CACVKT020001597">
    <property type="protein sequence ID" value="CAC5369414.1"/>
    <property type="molecule type" value="Genomic_DNA"/>
</dbReference>
<protein>
    <submittedName>
        <fullName evidence="4">Uncharacterized protein</fullName>
    </submittedName>
</protein>
<keyword evidence="5" id="KW-1185">Reference proteome</keyword>
<dbReference type="PANTHER" id="PTHR45712:SF22">
    <property type="entry name" value="INSULIN-LIKE GROWTH FACTOR-BINDING PROTEIN COMPLEX ACID LABILE SUBUNIT"/>
    <property type="match status" value="1"/>
</dbReference>
<evidence type="ECO:0000313" key="5">
    <source>
        <dbReference type="Proteomes" id="UP000507470"/>
    </source>
</evidence>